<evidence type="ECO:0000313" key="2">
    <source>
        <dbReference type="EMBL" id="EPE28985.1"/>
    </source>
</evidence>
<accession>S3CTJ5</accession>
<sequence length="225" mass="25569">MPKTPFFTKRKSKHQNVFHPYKRSSRRSSNMDQLLPAPKADTGKWRYWRRDVNKQQLSKQSNFNSNNNQSSIYSQNIGVIYENLATETQREFVYHRATAVRMQRSFSGNLSLNLNVIAEDDVVSTQSHLSFLSGTTAQITTQQEATIMAYPPRKSGRLVNSISLQQLKSPPLLRSSPPLHRNMVSPTRIPSPTDAKGRTRTLRYVTAPAVMTGDRKEVRNSFGGL</sequence>
<dbReference type="KEGG" id="glz:GLAREA_00143"/>
<dbReference type="GeneID" id="19459203"/>
<name>S3CTJ5_GLAL2</name>
<feature type="region of interest" description="Disordered" evidence="1">
    <location>
        <begin position="1"/>
        <end position="38"/>
    </location>
</feature>
<keyword evidence="3" id="KW-1185">Reference proteome</keyword>
<dbReference type="AlphaFoldDB" id="S3CTJ5"/>
<feature type="region of interest" description="Disordered" evidence="1">
    <location>
        <begin position="170"/>
        <end position="196"/>
    </location>
</feature>
<dbReference type="RefSeq" id="XP_008083094.1">
    <property type="nucleotide sequence ID" value="XM_008084903.1"/>
</dbReference>
<evidence type="ECO:0000256" key="1">
    <source>
        <dbReference type="SAM" id="MobiDB-lite"/>
    </source>
</evidence>
<organism evidence="2 3">
    <name type="scientific">Glarea lozoyensis (strain ATCC 20868 / MF5171)</name>
    <dbReference type="NCBI Taxonomy" id="1116229"/>
    <lineage>
        <taxon>Eukaryota</taxon>
        <taxon>Fungi</taxon>
        <taxon>Dikarya</taxon>
        <taxon>Ascomycota</taxon>
        <taxon>Pezizomycotina</taxon>
        <taxon>Leotiomycetes</taxon>
        <taxon>Helotiales</taxon>
        <taxon>Helotiaceae</taxon>
        <taxon>Glarea</taxon>
    </lineage>
</organism>
<protein>
    <submittedName>
        <fullName evidence="2">Uncharacterized protein</fullName>
    </submittedName>
</protein>
<evidence type="ECO:0000313" key="3">
    <source>
        <dbReference type="Proteomes" id="UP000016922"/>
    </source>
</evidence>
<gene>
    <name evidence="2" type="ORF">GLAREA_00143</name>
</gene>
<proteinExistence type="predicted"/>
<dbReference type="HOGENOM" id="CLU_1230037_0_0_1"/>
<feature type="compositionally biased region" description="Basic residues" evidence="1">
    <location>
        <begin position="8"/>
        <end position="26"/>
    </location>
</feature>
<dbReference type="Proteomes" id="UP000016922">
    <property type="component" value="Unassembled WGS sequence"/>
</dbReference>
<feature type="compositionally biased region" description="Low complexity" evidence="1">
    <location>
        <begin position="170"/>
        <end position="179"/>
    </location>
</feature>
<reference evidence="2 3" key="1">
    <citation type="journal article" date="2013" name="BMC Genomics">
        <title>Genomics-driven discovery of the pneumocandin biosynthetic gene cluster in the fungus Glarea lozoyensis.</title>
        <authorList>
            <person name="Chen L."/>
            <person name="Yue Q."/>
            <person name="Zhang X."/>
            <person name="Xiang M."/>
            <person name="Wang C."/>
            <person name="Li S."/>
            <person name="Che Y."/>
            <person name="Ortiz-Lopez F.J."/>
            <person name="Bills G.F."/>
            <person name="Liu X."/>
            <person name="An Z."/>
        </authorList>
    </citation>
    <scope>NUCLEOTIDE SEQUENCE [LARGE SCALE GENOMIC DNA]</scope>
    <source>
        <strain evidence="3">ATCC 20868 / MF5171</strain>
    </source>
</reference>
<dbReference type="EMBL" id="KE145367">
    <property type="protein sequence ID" value="EPE28985.1"/>
    <property type="molecule type" value="Genomic_DNA"/>
</dbReference>